<dbReference type="GO" id="GO:0004617">
    <property type="term" value="F:phosphoglycerate dehydrogenase activity"/>
    <property type="evidence" value="ECO:0007669"/>
    <property type="project" value="UniProtKB-EC"/>
</dbReference>
<dbReference type="EC" id="1.1.1.95" evidence="4"/>
<protein>
    <submittedName>
        <fullName evidence="4">D-3-phosphoglycerate dehydrogenase</fullName>
        <ecNumber evidence="4">1.1.1.95</ecNumber>
    </submittedName>
</protein>
<feature type="domain" description="D-isomer specific 2-hydroxyacid dehydrogenase NAD-binding" evidence="3">
    <location>
        <begin position="103"/>
        <end position="162"/>
    </location>
</feature>
<dbReference type="EMBL" id="UOFW01000156">
    <property type="protein sequence ID" value="VAX06133.1"/>
    <property type="molecule type" value="Genomic_DNA"/>
</dbReference>
<feature type="non-terminal residue" evidence="4">
    <location>
        <position position="166"/>
    </location>
</feature>
<proteinExistence type="predicted"/>
<dbReference type="InterPro" id="IPR036291">
    <property type="entry name" value="NAD(P)-bd_dom_sf"/>
</dbReference>
<name>A0A3B1B2G6_9ZZZZ</name>
<evidence type="ECO:0000256" key="2">
    <source>
        <dbReference type="ARBA" id="ARBA00023027"/>
    </source>
</evidence>
<keyword evidence="2" id="KW-0520">NAD</keyword>
<gene>
    <name evidence="4" type="ORF">MNBD_ALPHA03-540</name>
</gene>
<evidence type="ECO:0000256" key="1">
    <source>
        <dbReference type="ARBA" id="ARBA00023002"/>
    </source>
</evidence>
<dbReference type="Pfam" id="PF02826">
    <property type="entry name" value="2-Hacid_dh_C"/>
    <property type="match status" value="1"/>
</dbReference>
<dbReference type="PANTHER" id="PTHR43333">
    <property type="entry name" value="2-HACID_DH_C DOMAIN-CONTAINING PROTEIN"/>
    <property type="match status" value="1"/>
</dbReference>
<organism evidence="4">
    <name type="scientific">hydrothermal vent metagenome</name>
    <dbReference type="NCBI Taxonomy" id="652676"/>
    <lineage>
        <taxon>unclassified sequences</taxon>
        <taxon>metagenomes</taxon>
        <taxon>ecological metagenomes</taxon>
    </lineage>
</organism>
<evidence type="ECO:0000259" key="3">
    <source>
        <dbReference type="Pfam" id="PF02826"/>
    </source>
</evidence>
<accession>A0A3B1B2G6</accession>
<keyword evidence="1 4" id="KW-0560">Oxidoreductase</keyword>
<reference evidence="4" key="1">
    <citation type="submission" date="2018-06" db="EMBL/GenBank/DDBJ databases">
        <authorList>
            <person name="Zhirakovskaya E."/>
        </authorList>
    </citation>
    <scope>NUCLEOTIDE SEQUENCE</scope>
</reference>
<dbReference type="InterPro" id="IPR006140">
    <property type="entry name" value="D-isomer_DH_NAD-bd"/>
</dbReference>
<dbReference type="SUPFAM" id="SSF52283">
    <property type="entry name" value="Formate/glycerate dehydrogenase catalytic domain-like"/>
    <property type="match status" value="1"/>
</dbReference>
<dbReference type="AlphaFoldDB" id="A0A3B1B2G6"/>
<evidence type="ECO:0000313" key="4">
    <source>
        <dbReference type="EMBL" id="VAX06133.1"/>
    </source>
</evidence>
<dbReference type="Gene3D" id="3.40.50.720">
    <property type="entry name" value="NAD(P)-binding Rossmann-like Domain"/>
    <property type="match status" value="2"/>
</dbReference>
<dbReference type="GO" id="GO:0051287">
    <property type="term" value="F:NAD binding"/>
    <property type="evidence" value="ECO:0007669"/>
    <property type="project" value="InterPro"/>
</dbReference>
<dbReference type="SUPFAM" id="SSF51735">
    <property type="entry name" value="NAD(P)-binding Rossmann-fold domains"/>
    <property type="match status" value="1"/>
</dbReference>
<dbReference type="PANTHER" id="PTHR43333:SF1">
    <property type="entry name" value="D-ISOMER SPECIFIC 2-HYDROXYACID DEHYDROGENASE NAD-BINDING DOMAIN-CONTAINING PROTEIN"/>
    <property type="match status" value="1"/>
</dbReference>
<sequence length="166" mass="18542">MPGKDSGALLNALKASDPDLDVRIWPEVGNIEDIDYAILWDHPEGELLKYSNLKVIASYGAGVDHIFKDQSLPPQIIITRLVDNTLTRQMSEYIAGVIQNHRLRLTEYREYQAAGVWAPKEVRPEKKICLLGLGNIGRHVAQYLTTIGMTVCGWSLSPKNIDQVTS</sequence>